<sequence>MTVPPIFTEAAGRDNITFTVPLVSGRQVKVEAVAEPMSLGADTVALLASGDHAIFPLLTPRGMVNWQIARAKPQDVATLCEQWALAAGLGEYGFGRLVYILRHTDLVEADLQRFYNVDLSGWPRGEITTRRVVCLVSGLWHEHASLFWSEVADLDPLTKEATILAQLASAPGDPHPFLVSREIRRQKAEDAAKIARMRARGLSG</sequence>
<organism evidence="1 2">
    <name type="scientific">Corynebacterium ihumii</name>
    <dbReference type="NCBI Taxonomy" id="1232427"/>
    <lineage>
        <taxon>Bacteria</taxon>
        <taxon>Bacillati</taxon>
        <taxon>Actinomycetota</taxon>
        <taxon>Actinomycetes</taxon>
        <taxon>Mycobacteriales</taxon>
        <taxon>Corynebacteriaceae</taxon>
        <taxon>Corynebacterium</taxon>
    </lineage>
</organism>
<name>A0ABY7UDW4_9CORY</name>
<evidence type="ECO:0000313" key="2">
    <source>
        <dbReference type="Proteomes" id="UP001220577"/>
    </source>
</evidence>
<accession>A0ABY7UDW4</accession>
<dbReference type="Proteomes" id="UP001220577">
    <property type="component" value="Chromosome"/>
</dbReference>
<gene>
    <name evidence="1" type="ORF">CIHUM_01075</name>
</gene>
<proteinExistence type="predicted"/>
<keyword evidence="2" id="KW-1185">Reference proteome</keyword>
<reference evidence="1 2" key="1">
    <citation type="submission" date="2020-10" db="EMBL/GenBank/DDBJ databases">
        <title>Complete genome sequence of Corynebacterium ihumii DSM 45751.</title>
        <authorList>
            <person name="Ruckert C."/>
            <person name="Albersmeier A."/>
            <person name="Busche T."/>
            <person name="Jaenicke S."/>
            <person name="Winkler A."/>
            <person name="Friethjonsson O.H."/>
            <person name="Hreggviethsson G.O."/>
            <person name="Lambert C."/>
            <person name="Badcock D."/>
            <person name="Bernaerts K."/>
            <person name="Anne J."/>
            <person name="Economou A."/>
            <person name="Kalinowski J."/>
        </authorList>
    </citation>
    <scope>NUCLEOTIDE SEQUENCE [LARGE SCALE GENOMIC DNA]</scope>
    <source>
        <strain evidence="1 2">DSM 45751</strain>
    </source>
</reference>
<protein>
    <submittedName>
        <fullName evidence="1">Uncharacterized protein</fullName>
    </submittedName>
</protein>
<dbReference type="EMBL" id="CP063190">
    <property type="protein sequence ID" value="WCZ33662.1"/>
    <property type="molecule type" value="Genomic_DNA"/>
</dbReference>
<evidence type="ECO:0000313" key="1">
    <source>
        <dbReference type="EMBL" id="WCZ33662.1"/>
    </source>
</evidence>
<dbReference type="RefSeq" id="WP_034997020.1">
    <property type="nucleotide sequence ID" value="NZ_CP063190.1"/>
</dbReference>